<dbReference type="Proteomes" id="UP000230869">
    <property type="component" value="Unassembled WGS sequence"/>
</dbReference>
<sequence length="59" mass="6929">MTLSDKNIEEFQKLHKEHFGVEISKEDARENGIKLLRLISILYRPKPDEDSKKFIANKS</sequence>
<name>A0A2M6K802_9BACT</name>
<evidence type="ECO:0000313" key="1">
    <source>
        <dbReference type="EMBL" id="PIR12772.1"/>
    </source>
</evidence>
<dbReference type="EMBL" id="PCWW01000072">
    <property type="protein sequence ID" value="PIR12772.1"/>
    <property type="molecule type" value="Genomic_DNA"/>
</dbReference>
<organism evidence="1 2">
    <name type="scientific">Candidatus Falkowbacteria bacterium CG11_big_fil_rev_8_21_14_0_20_39_10</name>
    <dbReference type="NCBI Taxonomy" id="1974570"/>
    <lineage>
        <taxon>Bacteria</taxon>
        <taxon>Candidatus Falkowiibacteriota</taxon>
    </lineage>
</organism>
<accession>A0A2M6K802</accession>
<comment type="caution">
    <text evidence="1">The sequence shown here is derived from an EMBL/GenBank/DDBJ whole genome shotgun (WGS) entry which is preliminary data.</text>
</comment>
<dbReference type="AlphaFoldDB" id="A0A2M6K802"/>
<gene>
    <name evidence="1" type="ORF">COV49_04320</name>
</gene>
<reference evidence="1 2" key="1">
    <citation type="submission" date="2017-09" db="EMBL/GenBank/DDBJ databases">
        <title>Depth-based differentiation of microbial function through sediment-hosted aquifers and enrichment of novel symbionts in the deep terrestrial subsurface.</title>
        <authorList>
            <person name="Probst A.J."/>
            <person name="Ladd B."/>
            <person name="Jarett J.K."/>
            <person name="Geller-Mcgrath D.E."/>
            <person name="Sieber C.M."/>
            <person name="Emerson J.B."/>
            <person name="Anantharaman K."/>
            <person name="Thomas B.C."/>
            <person name="Malmstrom R."/>
            <person name="Stieglmeier M."/>
            <person name="Klingl A."/>
            <person name="Woyke T."/>
            <person name="Ryan C.M."/>
            <person name="Banfield J.F."/>
        </authorList>
    </citation>
    <scope>NUCLEOTIDE SEQUENCE [LARGE SCALE GENOMIC DNA]</scope>
    <source>
        <strain evidence="1">CG11_big_fil_rev_8_21_14_0_20_39_10</strain>
    </source>
</reference>
<proteinExistence type="predicted"/>
<evidence type="ECO:0000313" key="2">
    <source>
        <dbReference type="Proteomes" id="UP000230869"/>
    </source>
</evidence>
<protein>
    <submittedName>
        <fullName evidence="1">Uncharacterized protein</fullName>
    </submittedName>
</protein>